<protein>
    <recommendedName>
        <fullName evidence="12">Fucosyltransferase</fullName>
        <ecNumber evidence="12">2.4.1.-</ecNumber>
    </recommendedName>
</protein>
<keyword evidence="8" id="KW-1133">Transmembrane helix</keyword>
<dbReference type="EMBL" id="BDGG01000006">
    <property type="protein sequence ID" value="GAV00924.1"/>
    <property type="molecule type" value="Genomic_DNA"/>
</dbReference>
<evidence type="ECO:0000256" key="2">
    <source>
        <dbReference type="ARBA" id="ARBA00004922"/>
    </source>
</evidence>
<evidence type="ECO:0000313" key="15">
    <source>
        <dbReference type="EMBL" id="GAV00924.1"/>
    </source>
</evidence>
<evidence type="ECO:0000256" key="5">
    <source>
        <dbReference type="ARBA" id="ARBA00022679"/>
    </source>
</evidence>
<gene>
    <name evidence="15" type="primary">RvY_11706-1</name>
    <name evidence="15" type="synonym">RvY_11706.1</name>
    <name evidence="15" type="ORF">RvY_11706</name>
</gene>
<reference evidence="15 16" key="1">
    <citation type="journal article" date="2016" name="Nat. Commun.">
        <title>Extremotolerant tardigrade genome and improved radiotolerance of human cultured cells by tardigrade-unique protein.</title>
        <authorList>
            <person name="Hashimoto T."/>
            <person name="Horikawa D.D."/>
            <person name="Saito Y."/>
            <person name="Kuwahara H."/>
            <person name="Kozuka-Hata H."/>
            <person name="Shin-I T."/>
            <person name="Minakuchi Y."/>
            <person name="Ohishi K."/>
            <person name="Motoyama A."/>
            <person name="Aizu T."/>
            <person name="Enomoto A."/>
            <person name="Kondo K."/>
            <person name="Tanaka S."/>
            <person name="Hara Y."/>
            <person name="Koshikawa S."/>
            <person name="Sagara H."/>
            <person name="Miura T."/>
            <person name="Yokobori S."/>
            <person name="Miyagawa K."/>
            <person name="Suzuki Y."/>
            <person name="Kubo T."/>
            <person name="Oyama M."/>
            <person name="Kohara Y."/>
            <person name="Fujiyama A."/>
            <person name="Arakawa K."/>
            <person name="Katayama T."/>
            <person name="Toyoda A."/>
            <person name="Kunieda T."/>
        </authorList>
    </citation>
    <scope>NUCLEOTIDE SEQUENCE [LARGE SCALE GENOMIC DNA]</scope>
    <source>
        <strain evidence="15 16">YOKOZUNA-1</strain>
    </source>
</reference>
<comment type="caution">
    <text evidence="15">The sequence shown here is derived from an EMBL/GenBank/DDBJ whole genome shotgun (WGS) entry which is preliminary data.</text>
</comment>
<name>A0A1D1VPR4_RAMVA</name>
<keyword evidence="16" id="KW-1185">Reference proteome</keyword>
<feature type="domain" description="Fucosyltransferase C-terminal" evidence="13">
    <location>
        <begin position="170"/>
        <end position="236"/>
    </location>
</feature>
<evidence type="ECO:0000256" key="4">
    <source>
        <dbReference type="ARBA" id="ARBA00022676"/>
    </source>
</evidence>
<evidence type="ECO:0000259" key="13">
    <source>
        <dbReference type="Pfam" id="PF00852"/>
    </source>
</evidence>
<dbReference type="InterPro" id="IPR055270">
    <property type="entry name" value="Glyco_tran_10_C"/>
</dbReference>
<evidence type="ECO:0000256" key="1">
    <source>
        <dbReference type="ARBA" id="ARBA00004447"/>
    </source>
</evidence>
<dbReference type="GO" id="GO:0032580">
    <property type="term" value="C:Golgi cisterna membrane"/>
    <property type="evidence" value="ECO:0007669"/>
    <property type="project" value="UniProtKB-SubCell"/>
</dbReference>
<dbReference type="PANTHER" id="PTHR48438:SF1">
    <property type="entry name" value="ALPHA-(1,3)-FUCOSYLTRANSFERASE C-RELATED"/>
    <property type="match status" value="1"/>
</dbReference>
<evidence type="ECO:0000256" key="6">
    <source>
        <dbReference type="ARBA" id="ARBA00022692"/>
    </source>
</evidence>
<dbReference type="PANTHER" id="PTHR48438">
    <property type="entry name" value="ALPHA-(1,3)-FUCOSYLTRANSFERASE C-RELATED"/>
    <property type="match status" value="1"/>
</dbReference>
<sequence length="254" mass="29731">MFLGLIKTWTSVTPKERTIHMISSSARIVVHKTKFVRFDEKLEKIILFWTPFFGGSNSYMSEEGDRLRHKKCPESHCVLSENRSLWKESSAVIFHAADTSIGDLPPQRLSHQYYIFFNLESPVHSHSLTTPHFYNLTFTYRFDSDIIADNYIQYYKPKLLSSKIELDRIWEQKTKGAVAMVSNCVDFRMEYIVQLAKYFPIDIYGSCGNLSCPKTEREKCEKMVGSYKFYISFENRWVLHACRKLSADKQKKAI</sequence>
<evidence type="ECO:0000256" key="8">
    <source>
        <dbReference type="ARBA" id="ARBA00022989"/>
    </source>
</evidence>
<evidence type="ECO:0000256" key="10">
    <source>
        <dbReference type="ARBA" id="ARBA00023136"/>
    </source>
</evidence>
<evidence type="ECO:0000313" key="16">
    <source>
        <dbReference type="Proteomes" id="UP000186922"/>
    </source>
</evidence>
<dbReference type="EC" id="2.4.1.-" evidence="12"/>
<keyword evidence="10" id="KW-0472">Membrane</keyword>
<dbReference type="InterPro" id="IPR038577">
    <property type="entry name" value="GT10-like_C_sf"/>
</dbReference>
<proteinExistence type="inferred from homology"/>
<evidence type="ECO:0000256" key="11">
    <source>
        <dbReference type="ARBA" id="ARBA00023180"/>
    </source>
</evidence>
<comment type="subcellular location">
    <subcellularLocation>
        <location evidence="1 12">Golgi apparatus</location>
        <location evidence="1 12">Golgi stack membrane</location>
        <topology evidence="1 12">Single-pass type II membrane protein</topology>
    </subcellularLocation>
</comment>
<dbReference type="OrthoDB" id="427096at2759"/>
<comment type="pathway">
    <text evidence="2">Protein modification; protein glycosylation.</text>
</comment>
<dbReference type="GO" id="GO:0008417">
    <property type="term" value="F:fucosyltransferase activity"/>
    <property type="evidence" value="ECO:0007669"/>
    <property type="project" value="InterPro"/>
</dbReference>
<keyword evidence="5 12" id="KW-0808">Transferase</keyword>
<keyword evidence="6 12" id="KW-0812">Transmembrane</keyword>
<dbReference type="Pfam" id="PF17039">
    <property type="entry name" value="Glyco_tran_10_N"/>
    <property type="match status" value="1"/>
</dbReference>
<evidence type="ECO:0000256" key="3">
    <source>
        <dbReference type="ARBA" id="ARBA00008919"/>
    </source>
</evidence>
<dbReference type="InterPro" id="IPR001503">
    <property type="entry name" value="Glyco_trans_10"/>
</dbReference>
<dbReference type="AlphaFoldDB" id="A0A1D1VPR4"/>
<keyword evidence="7" id="KW-0735">Signal-anchor</keyword>
<comment type="similarity">
    <text evidence="3 12">Belongs to the glycosyltransferase 10 family.</text>
</comment>
<dbReference type="InterPro" id="IPR031481">
    <property type="entry name" value="Glyco_tran_10_N"/>
</dbReference>
<evidence type="ECO:0000256" key="9">
    <source>
        <dbReference type="ARBA" id="ARBA00023034"/>
    </source>
</evidence>
<organism evidence="15 16">
    <name type="scientific">Ramazzottius varieornatus</name>
    <name type="common">Water bear</name>
    <name type="synonym">Tardigrade</name>
    <dbReference type="NCBI Taxonomy" id="947166"/>
    <lineage>
        <taxon>Eukaryota</taxon>
        <taxon>Metazoa</taxon>
        <taxon>Ecdysozoa</taxon>
        <taxon>Tardigrada</taxon>
        <taxon>Eutardigrada</taxon>
        <taxon>Parachela</taxon>
        <taxon>Hypsibioidea</taxon>
        <taxon>Ramazzottiidae</taxon>
        <taxon>Ramazzottius</taxon>
    </lineage>
</organism>
<dbReference type="Gene3D" id="3.40.50.11660">
    <property type="entry name" value="Glycosyl transferase family 10, C-terminal domain"/>
    <property type="match status" value="1"/>
</dbReference>
<evidence type="ECO:0000259" key="14">
    <source>
        <dbReference type="Pfam" id="PF17039"/>
    </source>
</evidence>
<dbReference type="STRING" id="947166.A0A1D1VPR4"/>
<evidence type="ECO:0000256" key="7">
    <source>
        <dbReference type="ARBA" id="ARBA00022968"/>
    </source>
</evidence>
<keyword evidence="9 12" id="KW-0333">Golgi apparatus</keyword>
<accession>A0A1D1VPR4</accession>
<feature type="domain" description="Fucosyltransferase N-terminal" evidence="14">
    <location>
        <begin position="43"/>
        <end position="148"/>
    </location>
</feature>
<keyword evidence="4 12" id="KW-0328">Glycosyltransferase</keyword>
<dbReference type="SUPFAM" id="SSF53756">
    <property type="entry name" value="UDP-Glycosyltransferase/glycogen phosphorylase"/>
    <property type="match status" value="1"/>
</dbReference>
<dbReference type="Proteomes" id="UP000186922">
    <property type="component" value="Unassembled WGS sequence"/>
</dbReference>
<dbReference type="Pfam" id="PF00852">
    <property type="entry name" value="Glyco_transf_10"/>
    <property type="match status" value="1"/>
</dbReference>
<keyword evidence="11" id="KW-0325">Glycoprotein</keyword>
<dbReference type="UniPathway" id="UPA00378"/>
<evidence type="ECO:0000256" key="12">
    <source>
        <dbReference type="RuleBase" id="RU003832"/>
    </source>
</evidence>